<dbReference type="Pfam" id="PF03705">
    <property type="entry name" value="CheR_N"/>
    <property type="match status" value="1"/>
</dbReference>
<accession>A0ABW3UNF3</accession>
<dbReference type="Gene3D" id="3.40.50.150">
    <property type="entry name" value="Vaccinia Virus protein VP39"/>
    <property type="match status" value="1"/>
</dbReference>
<dbReference type="EMBL" id="JBHTLU010000019">
    <property type="protein sequence ID" value="MFD1221962.1"/>
    <property type="molecule type" value="Genomic_DNA"/>
</dbReference>
<dbReference type="InterPro" id="IPR022641">
    <property type="entry name" value="CheR_N"/>
</dbReference>
<dbReference type="SUPFAM" id="SSF53335">
    <property type="entry name" value="S-adenosyl-L-methionine-dependent methyltransferases"/>
    <property type="match status" value="1"/>
</dbReference>
<dbReference type="PRINTS" id="PR00996">
    <property type="entry name" value="CHERMTFRASE"/>
</dbReference>
<keyword evidence="2" id="KW-0808">Transferase</keyword>
<dbReference type="InterPro" id="IPR000780">
    <property type="entry name" value="CheR_MeTrfase"/>
</dbReference>
<dbReference type="RefSeq" id="WP_345586256.1">
    <property type="nucleotide sequence ID" value="NZ_BAABJG010000003.1"/>
</dbReference>
<dbReference type="GO" id="GO:0032259">
    <property type="term" value="P:methylation"/>
    <property type="evidence" value="ECO:0007669"/>
    <property type="project" value="UniProtKB-KW"/>
</dbReference>
<dbReference type="Pfam" id="PF01739">
    <property type="entry name" value="CheR"/>
    <property type="match status" value="1"/>
</dbReference>
<comment type="caution">
    <text evidence="2">The sequence shown here is derived from an EMBL/GenBank/DDBJ whole genome shotgun (WGS) entry which is preliminary data.</text>
</comment>
<evidence type="ECO:0000313" key="2">
    <source>
        <dbReference type="EMBL" id="MFD1221962.1"/>
    </source>
</evidence>
<gene>
    <name evidence="2" type="ORF">ACFQ4B_17720</name>
</gene>
<dbReference type="GO" id="GO:0008168">
    <property type="term" value="F:methyltransferase activity"/>
    <property type="evidence" value="ECO:0007669"/>
    <property type="project" value="UniProtKB-KW"/>
</dbReference>
<dbReference type="SMART" id="SM00138">
    <property type="entry name" value="MeTrc"/>
    <property type="match status" value="1"/>
</dbReference>
<name>A0ABW3UNF3_9BACL</name>
<dbReference type="PANTHER" id="PTHR24422">
    <property type="entry name" value="CHEMOTAXIS PROTEIN METHYLTRANSFERASE"/>
    <property type="match status" value="1"/>
</dbReference>
<dbReference type="Proteomes" id="UP001597180">
    <property type="component" value="Unassembled WGS sequence"/>
</dbReference>
<evidence type="ECO:0000259" key="1">
    <source>
        <dbReference type="PROSITE" id="PS50123"/>
    </source>
</evidence>
<dbReference type="SUPFAM" id="SSF47757">
    <property type="entry name" value="Chemotaxis receptor methyltransferase CheR, N-terminal domain"/>
    <property type="match status" value="1"/>
</dbReference>
<keyword evidence="2" id="KW-0489">Methyltransferase</keyword>
<proteinExistence type="predicted"/>
<protein>
    <submittedName>
        <fullName evidence="2">CheR family methyltransferase</fullName>
    </submittedName>
</protein>
<keyword evidence="3" id="KW-1185">Reference proteome</keyword>
<dbReference type="InterPro" id="IPR050903">
    <property type="entry name" value="Bact_Chemotaxis_MeTrfase"/>
</dbReference>
<dbReference type="InterPro" id="IPR029063">
    <property type="entry name" value="SAM-dependent_MTases_sf"/>
</dbReference>
<organism evidence="2 3">
    <name type="scientific">Paenibacillus vulneris</name>
    <dbReference type="NCBI Taxonomy" id="1133364"/>
    <lineage>
        <taxon>Bacteria</taxon>
        <taxon>Bacillati</taxon>
        <taxon>Bacillota</taxon>
        <taxon>Bacilli</taxon>
        <taxon>Bacillales</taxon>
        <taxon>Paenibacillaceae</taxon>
        <taxon>Paenibacillus</taxon>
    </lineage>
</organism>
<feature type="domain" description="CheR-type methyltransferase" evidence="1">
    <location>
        <begin position="23"/>
        <end position="265"/>
    </location>
</feature>
<dbReference type="PROSITE" id="PS50123">
    <property type="entry name" value="CHER"/>
    <property type="match status" value="1"/>
</dbReference>
<dbReference type="InterPro" id="IPR022642">
    <property type="entry name" value="CheR_C"/>
</dbReference>
<sequence>MSDYKGHLPSSEEPVDDERQRIEIELLLEGIYRLYGNDFRDYAYDSICRRITHFVKQQGLPSITALLERVLHDPKMIEPLLRSLTINVTEMFRTPSLFLYFRNKVVPFLHTYPSIRIWHAGCSTGEEVLSMAILLREEGLYEKARLYATDIDQVALEQAQSGKVLLSSMQQYTHNYIASGGKGSFSDYYTVDAQDKVTFNSSLLKHVLFAKHNLVTDQSFNEFHVIFCRNVMIYFNRNLQKRVHRLFYESLSRFGMLVLGERETIRFSGFEACYDTVSSEEKVYQKIK</sequence>
<reference evidence="3" key="1">
    <citation type="journal article" date="2019" name="Int. J. Syst. Evol. Microbiol.">
        <title>The Global Catalogue of Microorganisms (GCM) 10K type strain sequencing project: providing services to taxonomists for standard genome sequencing and annotation.</title>
        <authorList>
            <consortium name="The Broad Institute Genomics Platform"/>
            <consortium name="The Broad Institute Genome Sequencing Center for Infectious Disease"/>
            <person name="Wu L."/>
            <person name="Ma J."/>
        </authorList>
    </citation>
    <scope>NUCLEOTIDE SEQUENCE [LARGE SCALE GENOMIC DNA]</scope>
    <source>
        <strain evidence="3">CCUG 53270</strain>
    </source>
</reference>
<dbReference type="PANTHER" id="PTHR24422:SF8">
    <property type="entry name" value="CHEMOTAXIS PROTEIN"/>
    <property type="match status" value="1"/>
</dbReference>
<evidence type="ECO:0000313" key="3">
    <source>
        <dbReference type="Proteomes" id="UP001597180"/>
    </source>
</evidence>